<dbReference type="InterPro" id="IPR035466">
    <property type="entry name" value="GlmS/AgaS_SIS"/>
</dbReference>
<dbReference type="GO" id="GO:0004360">
    <property type="term" value="F:glutamine-fructose-6-phosphate transaminase (isomerizing) activity"/>
    <property type="evidence" value="ECO:0007669"/>
    <property type="project" value="UniProtKB-UniRule"/>
</dbReference>
<dbReference type="EC" id="2.6.1.16" evidence="3 10"/>
<keyword evidence="9" id="KW-0315">Glutamine amidotransferase</keyword>
<evidence type="ECO:0000259" key="11">
    <source>
        <dbReference type="PROSITE" id="PS51278"/>
    </source>
</evidence>
<comment type="caution">
    <text evidence="13">The sequence shown here is derived from an EMBL/GenBank/DDBJ whole genome shotgun (WGS) entry which is preliminary data.</text>
</comment>
<keyword evidence="8" id="KW-0677">Repeat</keyword>
<keyword evidence="14" id="KW-1185">Reference proteome</keyword>
<dbReference type="InterPro" id="IPR005855">
    <property type="entry name" value="GFAT"/>
</dbReference>
<feature type="initiator methionine" description="Removed" evidence="10">
    <location>
        <position position="1"/>
    </location>
</feature>
<dbReference type="GO" id="GO:0005975">
    <property type="term" value="P:carbohydrate metabolic process"/>
    <property type="evidence" value="ECO:0007669"/>
    <property type="project" value="UniProtKB-UniRule"/>
</dbReference>
<dbReference type="CDD" id="cd05008">
    <property type="entry name" value="SIS_GlmS_GlmD_1"/>
    <property type="match status" value="1"/>
</dbReference>
<dbReference type="RefSeq" id="WP_037053196.1">
    <property type="nucleotide sequence ID" value="NZ_BAAAUZ010000059.1"/>
</dbReference>
<evidence type="ECO:0000256" key="10">
    <source>
        <dbReference type="HAMAP-Rule" id="MF_00164"/>
    </source>
</evidence>
<evidence type="ECO:0000313" key="14">
    <source>
        <dbReference type="Proteomes" id="UP001143463"/>
    </source>
</evidence>
<evidence type="ECO:0000313" key="13">
    <source>
        <dbReference type="EMBL" id="GLL15633.1"/>
    </source>
</evidence>
<evidence type="ECO:0000256" key="6">
    <source>
        <dbReference type="ARBA" id="ARBA00022576"/>
    </source>
</evidence>
<dbReference type="InterPro" id="IPR001347">
    <property type="entry name" value="SIS_dom"/>
</dbReference>
<dbReference type="SUPFAM" id="SSF56235">
    <property type="entry name" value="N-terminal nucleophile aminohydrolases (Ntn hydrolases)"/>
    <property type="match status" value="1"/>
</dbReference>
<dbReference type="FunFam" id="3.40.50.10490:FF:000001">
    <property type="entry name" value="Glutamine--fructose-6-phosphate aminotransferase [isomerizing]"/>
    <property type="match status" value="1"/>
</dbReference>
<feature type="active site" description="Nucleophile; for GATase activity" evidence="10">
    <location>
        <position position="2"/>
    </location>
</feature>
<dbReference type="CDD" id="cd00714">
    <property type="entry name" value="GFAT"/>
    <property type="match status" value="1"/>
</dbReference>
<feature type="domain" description="SIS" evidence="12">
    <location>
        <begin position="289"/>
        <end position="428"/>
    </location>
</feature>
<evidence type="ECO:0000256" key="5">
    <source>
        <dbReference type="ARBA" id="ARBA00022490"/>
    </source>
</evidence>
<dbReference type="CDD" id="cd05009">
    <property type="entry name" value="SIS_GlmS_GlmD_2"/>
    <property type="match status" value="1"/>
</dbReference>
<comment type="subunit">
    <text evidence="10">Homodimer.</text>
</comment>
<reference evidence="13" key="1">
    <citation type="journal article" date="2014" name="Int. J. Syst. Evol. Microbiol.">
        <title>Complete genome sequence of Corynebacterium casei LMG S-19264T (=DSM 44701T), isolated from a smear-ripened cheese.</title>
        <authorList>
            <consortium name="US DOE Joint Genome Institute (JGI-PGF)"/>
            <person name="Walter F."/>
            <person name="Albersmeier A."/>
            <person name="Kalinowski J."/>
            <person name="Ruckert C."/>
        </authorList>
    </citation>
    <scope>NUCLEOTIDE SEQUENCE</scope>
    <source>
        <strain evidence="13">VKM Ac-1069</strain>
    </source>
</reference>
<evidence type="ECO:0000259" key="12">
    <source>
        <dbReference type="PROSITE" id="PS51464"/>
    </source>
</evidence>
<feature type="domain" description="Glutamine amidotransferase type-2" evidence="11">
    <location>
        <begin position="2"/>
        <end position="220"/>
    </location>
</feature>
<evidence type="ECO:0000256" key="1">
    <source>
        <dbReference type="ARBA" id="ARBA00001031"/>
    </source>
</evidence>
<comment type="catalytic activity">
    <reaction evidence="1 10">
        <text>D-fructose 6-phosphate + L-glutamine = D-glucosamine 6-phosphate + L-glutamate</text>
        <dbReference type="Rhea" id="RHEA:13237"/>
        <dbReference type="ChEBI" id="CHEBI:29985"/>
        <dbReference type="ChEBI" id="CHEBI:58359"/>
        <dbReference type="ChEBI" id="CHEBI:58725"/>
        <dbReference type="ChEBI" id="CHEBI:61527"/>
        <dbReference type="EC" id="2.6.1.16"/>
    </reaction>
</comment>
<evidence type="ECO:0000256" key="7">
    <source>
        <dbReference type="ARBA" id="ARBA00022679"/>
    </source>
</evidence>
<evidence type="ECO:0000256" key="9">
    <source>
        <dbReference type="ARBA" id="ARBA00022962"/>
    </source>
</evidence>
<dbReference type="Gene3D" id="3.40.50.10490">
    <property type="entry name" value="Glucose-6-phosphate isomerase like protein, domain 1"/>
    <property type="match status" value="2"/>
</dbReference>
<keyword evidence="6 10" id="KW-0032">Aminotransferase</keyword>
<evidence type="ECO:0000256" key="2">
    <source>
        <dbReference type="ARBA" id="ARBA00004496"/>
    </source>
</evidence>
<dbReference type="PROSITE" id="PS51464">
    <property type="entry name" value="SIS"/>
    <property type="match status" value="2"/>
</dbReference>
<dbReference type="GO" id="GO:0006047">
    <property type="term" value="P:UDP-N-acetylglucosamine metabolic process"/>
    <property type="evidence" value="ECO:0007669"/>
    <property type="project" value="TreeGrafter"/>
</dbReference>
<keyword evidence="5 10" id="KW-0963">Cytoplasm</keyword>
<dbReference type="InterPro" id="IPR047084">
    <property type="entry name" value="GFAT_N"/>
</dbReference>
<dbReference type="InterPro" id="IPR035490">
    <property type="entry name" value="GlmS/FrlB_SIS"/>
</dbReference>
<evidence type="ECO:0000256" key="4">
    <source>
        <dbReference type="ARBA" id="ARBA00016090"/>
    </source>
</evidence>
<dbReference type="InterPro" id="IPR029055">
    <property type="entry name" value="Ntn_hydrolases_N"/>
</dbReference>
<sequence>MCGIVGYVGAQDAAPILIEGLNRLEYRGYDSAGIAVIQRGQLKVRKVSGRVADLQADLPARFKGAPGIGHTRWATHGEPTVDNAHPHVDSAGRIAVVHNGIIENAEELRAKLQADGVEFVSQTDTETVAHLVAAAFATGGAEDLEQAVCIALRQAVGAYGIAVVDTEHPDRIVVARNGSPVLLGIGEKEMFVASDVAALVGHTRQVVYLDDGELATITAGGYRTFTLDARSTAKTPSEVDWDVVGAEIGDHAHFLVKEIGEQPRSIERAIRGRIDERFNTAHLGGLNLTVREAREFRRVKILGCGSACYAGDLGAQLIEDLARMPATSESASEFRYRNPVVEPDTLYVAVSQSGETVDTLAAVQELQRKGGRVIGIVNVVGSTIARQVDGGIYIHAGPEMSVAATKSFTSTVVAFALLAVHLGRMRDLAPTEGRRVLDGLVALPGQIEEILDAEKRTGTIEAVAREVAQHHSVLFIGRRRGWPVAKEGAQKLKEVSYVHAEAYASAELKHGPLALVSPELPTVACVPDDDLYEKNVSTLAEIRARKGPVVALAHRELPAELADRTIVIPRGEPELDPILMSVPLQLLAYHAAVALERDVDRPRNLAKSVTVE</sequence>
<proteinExistence type="inferred from homology"/>
<dbReference type="GO" id="GO:0006487">
    <property type="term" value="P:protein N-linked glycosylation"/>
    <property type="evidence" value="ECO:0007669"/>
    <property type="project" value="TreeGrafter"/>
</dbReference>
<dbReference type="PROSITE" id="PS51278">
    <property type="entry name" value="GATASE_TYPE_2"/>
    <property type="match status" value="1"/>
</dbReference>
<dbReference type="NCBIfam" id="TIGR01135">
    <property type="entry name" value="glmS"/>
    <property type="match status" value="1"/>
</dbReference>
<feature type="active site" description="For Fru-6P isomerization activity" evidence="10">
    <location>
        <position position="607"/>
    </location>
</feature>
<dbReference type="Proteomes" id="UP001143463">
    <property type="component" value="Unassembled WGS sequence"/>
</dbReference>
<dbReference type="Gene3D" id="3.60.20.10">
    <property type="entry name" value="Glutamine Phosphoribosylpyrophosphate, subunit 1, domain 1"/>
    <property type="match status" value="1"/>
</dbReference>
<dbReference type="HAMAP" id="MF_00164">
    <property type="entry name" value="GlmS"/>
    <property type="match status" value="1"/>
</dbReference>
<name>A0A9W6P0K1_9PSEU</name>
<organism evidence="13 14">
    <name type="scientific">Pseudonocardia halophobica</name>
    <dbReference type="NCBI Taxonomy" id="29401"/>
    <lineage>
        <taxon>Bacteria</taxon>
        <taxon>Bacillati</taxon>
        <taxon>Actinomycetota</taxon>
        <taxon>Actinomycetes</taxon>
        <taxon>Pseudonocardiales</taxon>
        <taxon>Pseudonocardiaceae</taxon>
        <taxon>Pseudonocardia</taxon>
    </lineage>
</organism>
<reference evidence="13" key="2">
    <citation type="submission" date="2023-01" db="EMBL/GenBank/DDBJ databases">
        <authorList>
            <person name="Sun Q."/>
            <person name="Evtushenko L."/>
        </authorList>
    </citation>
    <scope>NUCLEOTIDE SEQUENCE</scope>
    <source>
        <strain evidence="13">VKM Ac-1069</strain>
    </source>
</reference>
<dbReference type="EMBL" id="BSFQ01000051">
    <property type="protein sequence ID" value="GLL15633.1"/>
    <property type="molecule type" value="Genomic_DNA"/>
</dbReference>
<dbReference type="InterPro" id="IPR046348">
    <property type="entry name" value="SIS_dom_sf"/>
</dbReference>
<comment type="function">
    <text evidence="10">Catalyzes the first step in hexosamine metabolism, converting fructose-6P into glucosamine-6P using glutamine as a nitrogen source.</text>
</comment>
<keyword evidence="7 10" id="KW-0808">Transferase</keyword>
<dbReference type="InterPro" id="IPR017932">
    <property type="entry name" value="GATase_2_dom"/>
</dbReference>
<dbReference type="FunFam" id="3.60.20.10:FF:000006">
    <property type="entry name" value="Glutamine--fructose-6-phosphate aminotransferase [isomerizing]"/>
    <property type="match status" value="1"/>
</dbReference>
<evidence type="ECO:0000256" key="8">
    <source>
        <dbReference type="ARBA" id="ARBA00022737"/>
    </source>
</evidence>
<feature type="domain" description="SIS" evidence="12">
    <location>
        <begin position="463"/>
        <end position="602"/>
    </location>
</feature>
<protein>
    <recommendedName>
        <fullName evidence="4 10">Glutamine--fructose-6-phosphate aminotransferase [isomerizing]</fullName>
        <ecNumber evidence="3 10">2.6.1.16</ecNumber>
    </recommendedName>
    <alternativeName>
        <fullName evidence="10">D-fructose-6-phosphate amidotransferase</fullName>
    </alternativeName>
    <alternativeName>
        <fullName evidence="10">GFAT</fullName>
    </alternativeName>
    <alternativeName>
        <fullName evidence="10">Glucosamine-6-phosphate synthase</fullName>
    </alternativeName>
    <alternativeName>
        <fullName evidence="10">Hexosephosphate aminotransferase</fullName>
    </alternativeName>
    <alternativeName>
        <fullName evidence="10">L-glutamine--D-fructose-6-phosphate amidotransferase</fullName>
    </alternativeName>
</protein>
<dbReference type="PANTHER" id="PTHR10937">
    <property type="entry name" value="GLUCOSAMINE--FRUCTOSE-6-PHOSPHATE AMINOTRANSFERASE, ISOMERIZING"/>
    <property type="match status" value="1"/>
</dbReference>
<dbReference type="SUPFAM" id="SSF53697">
    <property type="entry name" value="SIS domain"/>
    <property type="match status" value="1"/>
</dbReference>
<dbReference type="Pfam" id="PF13522">
    <property type="entry name" value="GATase_6"/>
    <property type="match status" value="1"/>
</dbReference>
<dbReference type="GO" id="GO:0097367">
    <property type="term" value="F:carbohydrate derivative binding"/>
    <property type="evidence" value="ECO:0007669"/>
    <property type="project" value="InterPro"/>
</dbReference>
<dbReference type="GO" id="GO:0006002">
    <property type="term" value="P:fructose 6-phosphate metabolic process"/>
    <property type="evidence" value="ECO:0007669"/>
    <property type="project" value="TreeGrafter"/>
</dbReference>
<dbReference type="GO" id="GO:0005829">
    <property type="term" value="C:cytosol"/>
    <property type="evidence" value="ECO:0007669"/>
    <property type="project" value="TreeGrafter"/>
</dbReference>
<dbReference type="Pfam" id="PF01380">
    <property type="entry name" value="SIS"/>
    <property type="match status" value="2"/>
</dbReference>
<gene>
    <name evidence="10 13" type="primary">glmS</name>
    <name evidence="13" type="ORF">GCM10017577_67850</name>
</gene>
<dbReference type="AlphaFoldDB" id="A0A9W6P0K1"/>
<comment type="subcellular location">
    <subcellularLocation>
        <location evidence="2 10">Cytoplasm</location>
    </subcellularLocation>
</comment>
<dbReference type="NCBIfam" id="NF001484">
    <property type="entry name" value="PRK00331.1"/>
    <property type="match status" value="1"/>
</dbReference>
<accession>A0A9W6P0K1</accession>
<dbReference type="PANTHER" id="PTHR10937:SF0">
    <property type="entry name" value="GLUTAMINE--FRUCTOSE-6-PHOSPHATE TRANSAMINASE (ISOMERIZING)"/>
    <property type="match status" value="1"/>
</dbReference>
<evidence type="ECO:0000256" key="3">
    <source>
        <dbReference type="ARBA" id="ARBA00012916"/>
    </source>
</evidence>